<dbReference type="Pfam" id="PF23726">
    <property type="entry name" value="Beta-prop_RSE1_2nd"/>
    <property type="match status" value="1"/>
</dbReference>
<feature type="domain" description="RSE1/DDB1/CPSF1 C-terminal" evidence="1">
    <location>
        <begin position="251"/>
        <end position="325"/>
    </location>
</feature>
<feature type="domain" description="RSE1/DDB1/CPSF1 second beta-propeller" evidence="2">
    <location>
        <begin position="89"/>
        <end position="220"/>
    </location>
</feature>
<dbReference type="Proteomes" id="UP000079169">
    <property type="component" value="Unplaced"/>
</dbReference>
<evidence type="ECO:0000313" key="3">
    <source>
        <dbReference type="Proteomes" id="UP000079169"/>
    </source>
</evidence>
<protein>
    <submittedName>
        <fullName evidence="4">Cleavage and polyadenylation specificity factor subunit 1</fullName>
    </submittedName>
</protein>
<reference evidence="4" key="1">
    <citation type="submission" date="2025-08" db="UniProtKB">
        <authorList>
            <consortium name="RefSeq"/>
        </authorList>
    </citation>
    <scope>IDENTIFICATION</scope>
</reference>
<dbReference type="GO" id="GO:0005634">
    <property type="term" value="C:nucleus"/>
    <property type="evidence" value="ECO:0007669"/>
    <property type="project" value="InterPro"/>
</dbReference>
<dbReference type="InterPro" id="IPR058543">
    <property type="entry name" value="Beta-prop_RSE1/DDB1/CPSF1_2nd"/>
</dbReference>
<keyword evidence="3" id="KW-1185">Reference proteome</keyword>
<sequence>MASNVADINDDELEVYGNQQATNVEITSYAFEVCDSLLNIGPCGNITMGEPAFLSEEFVNTAEPDIELVTTSGHGKNGALCILQRSIRPQIVTTFELPGCTNMWTVVGGASAGNKSEADTHAFLILSQDDSTMVLQTGREINELDSSGFTTHCPSVFAGNIGSNKYIVQVTAMAVHLLQEAELVQTVTLEVESVVVTATMADPYLVLLTQSGELVMLVYKETKQGIVFNGEDKELVNDTRDARFIPPLVSQFHVSLFSPFSWEEIPQTNFPLHEWEHVLCLKNVSMEYEGTLSGLRGYIALGTNYNYSEDVTCRGRILLFDIIEVSVHLC</sequence>
<dbReference type="Pfam" id="PF03178">
    <property type="entry name" value="CPSF_A"/>
    <property type="match status" value="1"/>
</dbReference>
<dbReference type="KEGG" id="dci:103519974"/>
<dbReference type="PANTHER" id="PTHR10644">
    <property type="entry name" value="DNA REPAIR/RNA PROCESSING CPSF FAMILY"/>
    <property type="match status" value="1"/>
</dbReference>
<name>A0A3Q0JJT0_DIACI</name>
<dbReference type="InterPro" id="IPR004871">
    <property type="entry name" value="RSE1/DDB1/CPSF1_C"/>
</dbReference>
<dbReference type="InterPro" id="IPR050358">
    <property type="entry name" value="RSE1/DDB1/CFT1"/>
</dbReference>
<dbReference type="GO" id="GO:0003676">
    <property type="term" value="F:nucleic acid binding"/>
    <property type="evidence" value="ECO:0007669"/>
    <property type="project" value="InterPro"/>
</dbReference>
<evidence type="ECO:0000259" key="1">
    <source>
        <dbReference type="Pfam" id="PF03178"/>
    </source>
</evidence>
<dbReference type="Gene3D" id="2.130.10.10">
    <property type="entry name" value="YVTN repeat-like/Quinoprotein amine dehydrogenase"/>
    <property type="match status" value="1"/>
</dbReference>
<evidence type="ECO:0000259" key="2">
    <source>
        <dbReference type="Pfam" id="PF23726"/>
    </source>
</evidence>
<dbReference type="InterPro" id="IPR015943">
    <property type="entry name" value="WD40/YVTN_repeat-like_dom_sf"/>
</dbReference>
<dbReference type="STRING" id="121845.A0A3Q0JJT0"/>
<evidence type="ECO:0000313" key="4">
    <source>
        <dbReference type="RefSeq" id="XP_026687070.1"/>
    </source>
</evidence>
<gene>
    <name evidence="4" type="primary">LOC103519974</name>
</gene>
<dbReference type="FunFam" id="2.130.10.10:FF:002223">
    <property type="entry name" value="Cleavage and polyadenylation specific factor 1"/>
    <property type="match status" value="1"/>
</dbReference>
<dbReference type="AlphaFoldDB" id="A0A3Q0JJT0"/>
<dbReference type="RefSeq" id="XP_026687070.1">
    <property type="nucleotide sequence ID" value="XM_026831269.1"/>
</dbReference>
<accession>A0A3Q0JJT0</accession>
<proteinExistence type="predicted"/>
<organism evidence="3 4">
    <name type="scientific">Diaphorina citri</name>
    <name type="common">Asian citrus psyllid</name>
    <dbReference type="NCBI Taxonomy" id="121845"/>
    <lineage>
        <taxon>Eukaryota</taxon>
        <taxon>Metazoa</taxon>
        <taxon>Ecdysozoa</taxon>
        <taxon>Arthropoda</taxon>
        <taxon>Hexapoda</taxon>
        <taxon>Insecta</taxon>
        <taxon>Pterygota</taxon>
        <taxon>Neoptera</taxon>
        <taxon>Paraneoptera</taxon>
        <taxon>Hemiptera</taxon>
        <taxon>Sternorrhyncha</taxon>
        <taxon>Psylloidea</taxon>
        <taxon>Psyllidae</taxon>
        <taxon>Diaphorininae</taxon>
        <taxon>Diaphorina</taxon>
    </lineage>
</organism>
<dbReference type="PaxDb" id="121845-A0A3Q0JJT0"/>
<dbReference type="GeneID" id="103519974"/>